<sequence length="74" mass="8712">MTFMKGSKKRKFSFFKENEKSEYKVFAKLGSKQQSLDSNFPLHNIMKQLAKCSTSHDCLMFNVEFSLYERSKNS</sequence>
<evidence type="ECO:0000313" key="2">
    <source>
        <dbReference type="Proteomes" id="UP000183832"/>
    </source>
</evidence>
<protein>
    <submittedName>
        <fullName evidence="1">CLUMA_CG019878, isoform A</fullName>
    </submittedName>
</protein>
<dbReference type="Proteomes" id="UP000183832">
    <property type="component" value="Unassembled WGS sequence"/>
</dbReference>
<accession>A0A1J1J435</accession>
<dbReference type="EMBL" id="CVRI01000067">
    <property type="protein sequence ID" value="CRL06548.1"/>
    <property type="molecule type" value="Genomic_DNA"/>
</dbReference>
<evidence type="ECO:0000313" key="1">
    <source>
        <dbReference type="EMBL" id="CRL06548.1"/>
    </source>
</evidence>
<reference evidence="1 2" key="1">
    <citation type="submission" date="2015-04" db="EMBL/GenBank/DDBJ databases">
        <authorList>
            <person name="Syromyatnikov M.Y."/>
            <person name="Popov V.N."/>
        </authorList>
    </citation>
    <scope>NUCLEOTIDE SEQUENCE [LARGE SCALE GENOMIC DNA]</scope>
</reference>
<dbReference type="AlphaFoldDB" id="A0A1J1J435"/>
<keyword evidence="2" id="KW-1185">Reference proteome</keyword>
<name>A0A1J1J435_9DIPT</name>
<gene>
    <name evidence="1" type="ORF">CLUMA_CG019878</name>
</gene>
<proteinExistence type="predicted"/>
<organism evidence="1 2">
    <name type="scientific">Clunio marinus</name>
    <dbReference type="NCBI Taxonomy" id="568069"/>
    <lineage>
        <taxon>Eukaryota</taxon>
        <taxon>Metazoa</taxon>
        <taxon>Ecdysozoa</taxon>
        <taxon>Arthropoda</taxon>
        <taxon>Hexapoda</taxon>
        <taxon>Insecta</taxon>
        <taxon>Pterygota</taxon>
        <taxon>Neoptera</taxon>
        <taxon>Endopterygota</taxon>
        <taxon>Diptera</taxon>
        <taxon>Nematocera</taxon>
        <taxon>Chironomoidea</taxon>
        <taxon>Chironomidae</taxon>
        <taxon>Clunio</taxon>
    </lineage>
</organism>